<evidence type="ECO:0000313" key="2">
    <source>
        <dbReference type="Proteomes" id="UP000198942"/>
    </source>
</evidence>
<dbReference type="AlphaFoldDB" id="A0A1H8BGT4"/>
<proteinExistence type="predicted"/>
<name>A0A1H8BGT4_9SPHI</name>
<dbReference type="RefSeq" id="WP_091208123.1">
    <property type="nucleotide sequence ID" value="NZ_FOCL01000001.1"/>
</dbReference>
<dbReference type="OrthoDB" id="9948735at2"/>
<dbReference type="Proteomes" id="UP000198942">
    <property type="component" value="Unassembled WGS sequence"/>
</dbReference>
<protein>
    <submittedName>
        <fullName evidence="1">Uncharacterized protein</fullName>
    </submittedName>
</protein>
<gene>
    <name evidence="1" type="ORF">SAMN05192574_101890</name>
</gene>
<keyword evidence="2" id="KW-1185">Reference proteome</keyword>
<organism evidence="1 2">
    <name type="scientific">Mucilaginibacter gossypiicola</name>
    <dbReference type="NCBI Taxonomy" id="551995"/>
    <lineage>
        <taxon>Bacteria</taxon>
        <taxon>Pseudomonadati</taxon>
        <taxon>Bacteroidota</taxon>
        <taxon>Sphingobacteriia</taxon>
        <taxon>Sphingobacteriales</taxon>
        <taxon>Sphingobacteriaceae</taxon>
        <taxon>Mucilaginibacter</taxon>
    </lineage>
</organism>
<dbReference type="STRING" id="551995.SAMN05192574_101890"/>
<accession>A0A1H8BGT4</accession>
<reference evidence="2" key="1">
    <citation type="submission" date="2016-10" db="EMBL/GenBank/DDBJ databases">
        <authorList>
            <person name="Varghese N."/>
            <person name="Submissions S."/>
        </authorList>
    </citation>
    <scope>NUCLEOTIDE SEQUENCE [LARGE SCALE GENOMIC DNA]</scope>
    <source>
        <strain evidence="2">Gh-48</strain>
    </source>
</reference>
<evidence type="ECO:0000313" key="1">
    <source>
        <dbReference type="EMBL" id="SEM81344.1"/>
    </source>
</evidence>
<dbReference type="EMBL" id="FOCL01000001">
    <property type="protein sequence ID" value="SEM81344.1"/>
    <property type="molecule type" value="Genomic_DNA"/>
</dbReference>
<sequence>MKRTLLVAFILLIGQIAFVQKKIPTLYENDPNALNIDVKDAYKYIGKVVIVHDSIYSAKIYQDSIAVCQVGKKTNTPRLMFIYLNKSQAPLEQKYVHAFQANKVWIKGIVLGTEESPLIISYGLDYFSLTK</sequence>